<gene>
    <name evidence="1" type="ORF">JVT61DRAFT_434</name>
</gene>
<dbReference type="OrthoDB" id="660550at2759"/>
<sequence>MPWALTSLRKHHHPHFHCWDCRGTTQYLHAIPGEELEVDTGLVEISRESIPSVRPLSFVIADRVFTMDVAAQLIPTDKNNAWGGVTGKY</sequence>
<proteinExistence type="predicted"/>
<dbReference type="Proteomes" id="UP000683000">
    <property type="component" value="Unassembled WGS sequence"/>
</dbReference>
<comment type="caution">
    <text evidence="1">The sequence shown here is derived from an EMBL/GenBank/DDBJ whole genome shotgun (WGS) entry which is preliminary data.</text>
</comment>
<name>A0A8I2Z128_9AGAM</name>
<evidence type="ECO:0000313" key="2">
    <source>
        <dbReference type="Proteomes" id="UP000683000"/>
    </source>
</evidence>
<organism evidence="1 2">
    <name type="scientific">Boletus reticuloceps</name>
    <dbReference type="NCBI Taxonomy" id="495285"/>
    <lineage>
        <taxon>Eukaryota</taxon>
        <taxon>Fungi</taxon>
        <taxon>Dikarya</taxon>
        <taxon>Basidiomycota</taxon>
        <taxon>Agaricomycotina</taxon>
        <taxon>Agaricomycetes</taxon>
        <taxon>Agaricomycetidae</taxon>
        <taxon>Boletales</taxon>
        <taxon>Boletineae</taxon>
        <taxon>Boletaceae</taxon>
        <taxon>Boletoideae</taxon>
        <taxon>Boletus</taxon>
    </lineage>
</organism>
<evidence type="ECO:0000313" key="1">
    <source>
        <dbReference type="EMBL" id="KAG6381825.1"/>
    </source>
</evidence>
<dbReference type="EMBL" id="JAGFBS010000001">
    <property type="protein sequence ID" value="KAG6381825.1"/>
    <property type="molecule type" value="Genomic_DNA"/>
</dbReference>
<dbReference type="AlphaFoldDB" id="A0A8I2Z128"/>
<accession>A0A8I2Z128</accession>
<keyword evidence="2" id="KW-1185">Reference proteome</keyword>
<protein>
    <submittedName>
        <fullName evidence="1">Uncharacterized protein</fullName>
    </submittedName>
</protein>
<reference evidence="1" key="1">
    <citation type="submission" date="2021-03" db="EMBL/GenBank/DDBJ databases">
        <title>Evolutionary innovations through gain and loss of genes in the ectomycorrhizal Boletales.</title>
        <authorList>
            <person name="Wu G."/>
            <person name="Miyauchi S."/>
            <person name="Morin E."/>
            <person name="Yang Z.-L."/>
            <person name="Xu J."/>
            <person name="Martin F.M."/>
        </authorList>
    </citation>
    <scope>NUCLEOTIDE SEQUENCE</scope>
    <source>
        <strain evidence="1">BR01</strain>
    </source>
</reference>